<dbReference type="Proteomes" id="UP000325690">
    <property type="component" value="Unassembled WGS sequence"/>
</dbReference>
<accession>A0A5N5UY02</accession>
<dbReference type="RefSeq" id="WP_003891058.1">
    <property type="nucleotide sequence ID" value="NZ_ANBO01000012.1"/>
</dbReference>
<dbReference type="EMBL" id="ANBP01000023">
    <property type="protein sequence ID" value="KAB7754493.1"/>
    <property type="molecule type" value="Genomic_DNA"/>
</dbReference>
<dbReference type="GeneID" id="74300544"/>
<dbReference type="InterPro" id="IPR037401">
    <property type="entry name" value="SnoaL-like"/>
</dbReference>
<keyword evidence="3" id="KW-1185">Reference proteome</keyword>
<reference evidence="2 3" key="1">
    <citation type="submission" date="2012-10" db="EMBL/GenBank/DDBJ databases">
        <title>The draft sequence of the Mycobacterium pheli genome.</title>
        <authorList>
            <person name="Pettersson B.M.F."/>
            <person name="Das S."/>
            <person name="Dasgupta S."/>
            <person name="Bhattacharya A."/>
            <person name="Kirsebom L.A."/>
        </authorList>
    </citation>
    <scope>NUCLEOTIDE SEQUENCE [LARGE SCALE GENOMIC DNA]</scope>
    <source>
        <strain evidence="2 3">CCUG 21000</strain>
    </source>
</reference>
<sequence length="170" mass="19325">MTSSTFSREELAAAFQQFEATVDRAAQTRDWDQWVDQYTPDVLYIEHAAGTMRGREEVRPWIWRTMESFPGNHMVAFPSLWSVIDEATGRIICELDNPMRDPGDGTVISATNISILTYAGDGLWKQQEDIYNPLRFARAALKWCRKAAELGTLTPEAEEWMKKYGAGVAK</sequence>
<organism evidence="2 3">
    <name type="scientific">Mycolicibacterium phlei DSM 43239 = CCUG 21000</name>
    <dbReference type="NCBI Taxonomy" id="1226750"/>
    <lineage>
        <taxon>Bacteria</taxon>
        <taxon>Bacillati</taxon>
        <taxon>Actinomycetota</taxon>
        <taxon>Actinomycetes</taxon>
        <taxon>Mycobacteriales</taxon>
        <taxon>Mycobacteriaceae</taxon>
        <taxon>Mycolicibacterium</taxon>
    </lineage>
</organism>
<proteinExistence type="predicted"/>
<dbReference type="Pfam" id="PF12680">
    <property type="entry name" value="SnoaL_2"/>
    <property type="match status" value="1"/>
</dbReference>
<dbReference type="SUPFAM" id="SSF54427">
    <property type="entry name" value="NTF2-like"/>
    <property type="match status" value="1"/>
</dbReference>
<gene>
    <name evidence="2" type="ORF">MPHL21000_15190</name>
</gene>
<dbReference type="AlphaFoldDB" id="A0A5N5UY02"/>
<dbReference type="Gene3D" id="3.10.450.50">
    <property type="match status" value="1"/>
</dbReference>
<evidence type="ECO:0000313" key="3">
    <source>
        <dbReference type="Proteomes" id="UP000325690"/>
    </source>
</evidence>
<evidence type="ECO:0000313" key="2">
    <source>
        <dbReference type="EMBL" id="KAB7754493.1"/>
    </source>
</evidence>
<feature type="domain" description="SnoaL-like" evidence="1">
    <location>
        <begin position="22"/>
        <end position="124"/>
    </location>
</feature>
<protein>
    <submittedName>
        <fullName evidence="2">Polyketide cyclase</fullName>
    </submittedName>
</protein>
<comment type="caution">
    <text evidence="2">The sequence shown here is derived from an EMBL/GenBank/DDBJ whole genome shotgun (WGS) entry which is preliminary data.</text>
</comment>
<dbReference type="InterPro" id="IPR032710">
    <property type="entry name" value="NTF2-like_dom_sf"/>
</dbReference>
<evidence type="ECO:0000259" key="1">
    <source>
        <dbReference type="Pfam" id="PF12680"/>
    </source>
</evidence>
<name>A0A5N5UY02_MYCPH</name>